<name>A0A165ETB0_9BASI</name>
<dbReference type="PROSITE" id="PS51257">
    <property type="entry name" value="PROKAR_LIPOPROTEIN"/>
    <property type="match status" value="1"/>
</dbReference>
<organism evidence="1 2">
    <name type="scientific">Calocera cornea HHB12733</name>
    <dbReference type="NCBI Taxonomy" id="1353952"/>
    <lineage>
        <taxon>Eukaryota</taxon>
        <taxon>Fungi</taxon>
        <taxon>Dikarya</taxon>
        <taxon>Basidiomycota</taxon>
        <taxon>Agaricomycotina</taxon>
        <taxon>Dacrymycetes</taxon>
        <taxon>Dacrymycetales</taxon>
        <taxon>Dacrymycetaceae</taxon>
        <taxon>Calocera</taxon>
    </lineage>
</organism>
<accession>A0A165ETB0</accession>
<evidence type="ECO:0000313" key="1">
    <source>
        <dbReference type="EMBL" id="KZT55482.1"/>
    </source>
</evidence>
<dbReference type="AlphaFoldDB" id="A0A165ETB0"/>
<dbReference type="InParanoid" id="A0A165ETB0"/>
<proteinExistence type="predicted"/>
<gene>
    <name evidence="1" type="ORF">CALCODRAFT_498604</name>
</gene>
<dbReference type="EMBL" id="KV423994">
    <property type="protein sequence ID" value="KZT55482.1"/>
    <property type="molecule type" value="Genomic_DNA"/>
</dbReference>
<reference evidence="1 2" key="1">
    <citation type="journal article" date="2016" name="Mol. Biol. Evol.">
        <title>Comparative Genomics of Early-Diverging Mushroom-Forming Fungi Provides Insights into the Origins of Lignocellulose Decay Capabilities.</title>
        <authorList>
            <person name="Nagy L.G."/>
            <person name="Riley R."/>
            <person name="Tritt A."/>
            <person name="Adam C."/>
            <person name="Daum C."/>
            <person name="Floudas D."/>
            <person name="Sun H."/>
            <person name="Yadav J.S."/>
            <person name="Pangilinan J."/>
            <person name="Larsson K.H."/>
            <person name="Matsuura K."/>
            <person name="Barry K."/>
            <person name="Labutti K."/>
            <person name="Kuo R."/>
            <person name="Ohm R.A."/>
            <person name="Bhattacharya S.S."/>
            <person name="Shirouzu T."/>
            <person name="Yoshinaga Y."/>
            <person name="Martin F.M."/>
            <person name="Grigoriev I.V."/>
            <person name="Hibbett D.S."/>
        </authorList>
    </citation>
    <scope>NUCLEOTIDE SEQUENCE [LARGE SCALE GENOMIC DNA]</scope>
    <source>
        <strain evidence="1 2">HHB12733</strain>
    </source>
</reference>
<sequence>MGRVSSISGSTEDEVSYWHVIPSTGLSCPETPTLVRISNGEFVIGMVLANSRGMLG</sequence>
<evidence type="ECO:0000313" key="2">
    <source>
        <dbReference type="Proteomes" id="UP000076842"/>
    </source>
</evidence>
<dbReference type="Proteomes" id="UP000076842">
    <property type="component" value="Unassembled WGS sequence"/>
</dbReference>
<keyword evidence="2" id="KW-1185">Reference proteome</keyword>
<protein>
    <submittedName>
        <fullName evidence="1">Uncharacterized protein</fullName>
    </submittedName>
</protein>